<proteinExistence type="predicted"/>
<feature type="coiled-coil region" evidence="2">
    <location>
        <begin position="503"/>
        <end position="530"/>
    </location>
</feature>
<dbReference type="OrthoDB" id="8954335at2759"/>
<evidence type="ECO:0000256" key="2">
    <source>
        <dbReference type="SAM" id="Coils"/>
    </source>
</evidence>
<feature type="compositionally biased region" description="Polar residues" evidence="3">
    <location>
        <begin position="231"/>
        <end position="245"/>
    </location>
</feature>
<dbReference type="CDD" id="cd00882">
    <property type="entry name" value="Ras_like_GTPase"/>
    <property type="match status" value="1"/>
</dbReference>
<dbReference type="InterPro" id="IPR006073">
    <property type="entry name" value="GTP-bd"/>
</dbReference>
<dbReference type="GO" id="GO:0009116">
    <property type="term" value="P:nucleoside metabolic process"/>
    <property type="evidence" value="ECO:0007669"/>
    <property type="project" value="InterPro"/>
</dbReference>
<dbReference type="SUPFAM" id="SSF52540">
    <property type="entry name" value="P-loop containing nucleoside triphosphate hydrolases"/>
    <property type="match status" value="1"/>
</dbReference>
<dbReference type="InterPro" id="IPR002110">
    <property type="entry name" value="Ankyrin_rpt"/>
</dbReference>
<feature type="repeat" description="ANK" evidence="1">
    <location>
        <begin position="577"/>
        <end position="609"/>
    </location>
</feature>
<keyword evidence="2" id="KW-0175">Coiled coil</keyword>
<feature type="compositionally biased region" description="Acidic residues" evidence="3">
    <location>
        <begin position="82"/>
        <end position="94"/>
    </location>
</feature>
<reference evidence="5 6" key="1">
    <citation type="submission" date="2020-07" db="EMBL/GenBank/DDBJ databases">
        <title>Trichoderma asperellum IC-1 whole genome shotgun sequence.</title>
        <authorList>
            <person name="Kanamasa S."/>
            <person name="Takahashi H."/>
        </authorList>
    </citation>
    <scope>NUCLEOTIDE SEQUENCE [LARGE SCALE GENOMIC DNA]</scope>
    <source>
        <strain evidence="5 6">IC-1</strain>
    </source>
</reference>
<dbReference type="InterPro" id="IPR053137">
    <property type="entry name" value="NLR-like"/>
</dbReference>
<evidence type="ECO:0000259" key="4">
    <source>
        <dbReference type="Pfam" id="PF01926"/>
    </source>
</evidence>
<sequence length="611" mass="69440">MVNAEKDGQFKRTGSLSNPPTALLTAMTKLEANPAESHSKVLSYVNHIKTRDGVPRNFIKSHLHQDLLFKPGYSHVSSTPDPDGEDDRESEEDDCRYCDKSMIVYRAPREENIMIHYGLIASGNQVIRDANIREKFKEFNRNILCVETKAKGLTDDFPCVVILGICDYADSHKTERWEEYAASTAAAYAKALLTVLPVNDVANLHAIEDKYSPARIYREFHPSTRDDKNKQSIITPQTKSDTTKGQPEIRDVYIAVMGGPGAGKSALISMCAGKDVKPLHDPKSDITKVEDTAFMLNERVRVHLIDTPGFGHVLRSDVDIIQDIALWFSKSFEQGIRMSGVVFLHPINGAHMTRSQHHNILMFQKLCGEKAYPSVVLATTMWNFIDTTIAIQRERELIGTDALWGFMLKKGSHIYRFAQTHESGLDIIRHILSFNSTILLQLQDEIINKGCQIKDTQVGIQLNEYIIHEHAKFEAELRFTEERIQKAVAITDFEMRWMLGEGCNKLKEMIRFIKEEQTKLRQDLDVVQERKKRKFDVQLRSLDALFSLGQKNILNQGHDGREMIQGQAKNDEAHIDGDDMMLHDAIRNRETDVIKFLLGNGASVEAKGRYR</sequence>
<protein>
    <recommendedName>
        <fullName evidence="4">G domain-containing protein</fullName>
    </recommendedName>
</protein>
<organism evidence="5 6">
    <name type="scientific">Trichoderma asperellum</name>
    <name type="common">Filamentous fungus</name>
    <dbReference type="NCBI Taxonomy" id="101201"/>
    <lineage>
        <taxon>Eukaryota</taxon>
        <taxon>Fungi</taxon>
        <taxon>Dikarya</taxon>
        <taxon>Ascomycota</taxon>
        <taxon>Pezizomycotina</taxon>
        <taxon>Sordariomycetes</taxon>
        <taxon>Hypocreomycetidae</taxon>
        <taxon>Hypocreales</taxon>
        <taxon>Hypocreaceae</taxon>
        <taxon>Trichoderma</taxon>
    </lineage>
</organism>
<gene>
    <name evidence="5" type="ORF">TASIC1_0005036800</name>
</gene>
<name>A0A6V8QT21_TRIAP</name>
<dbReference type="Gene3D" id="3.40.50.1580">
    <property type="entry name" value="Nucleoside phosphorylase domain"/>
    <property type="match status" value="1"/>
</dbReference>
<dbReference type="GO" id="GO:0005525">
    <property type="term" value="F:GTP binding"/>
    <property type="evidence" value="ECO:0007669"/>
    <property type="project" value="InterPro"/>
</dbReference>
<comment type="caution">
    <text evidence="5">The sequence shown here is derived from an EMBL/GenBank/DDBJ whole genome shotgun (WGS) entry which is preliminary data.</text>
</comment>
<dbReference type="PROSITE" id="PS50088">
    <property type="entry name" value="ANK_REPEAT"/>
    <property type="match status" value="1"/>
</dbReference>
<dbReference type="PANTHER" id="PTHR46082:SF11">
    <property type="entry name" value="AAA+ ATPASE DOMAIN-CONTAINING PROTEIN-RELATED"/>
    <property type="match status" value="1"/>
</dbReference>
<dbReference type="AlphaFoldDB" id="A0A6V8QT21"/>
<dbReference type="Proteomes" id="UP000517252">
    <property type="component" value="Unassembled WGS sequence"/>
</dbReference>
<evidence type="ECO:0000313" key="6">
    <source>
        <dbReference type="Proteomes" id="UP000517252"/>
    </source>
</evidence>
<dbReference type="SUPFAM" id="SSF53167">
    <property type="entry name" value="Purine and uridine phosphorylases"/>
    <property type="match status" value="1"/>
</dbReference>
<accession>A0A6V8QT21</accession>
<evidence type="ECO:0000256" key="1">
    <source>
        <dbReference type="PROSITE-ProRule" id="PRU00023"/>
    </source>
</evidence>
<dbReference type="Pfam" id="PF01926">
    <property type="entry name" value="MMR_HSR1"/>
    <property type="match status" value="1"/>
</dbReference>
<dbReference type="PANTHER" id="PTHR46082">
    <property type="entry name" value="ATP/GTP-BINDING PROTEIN-RELATED"/>
    <property type="match status" value="1"/>
</dbReference>
<dbReference type="GO" id="GO:0003824">
    <property type="term" value="F:catalytic activity"/>
    <property type="evidence" value="ECO:0007669"/>
    <property type="project" value="InterPro"/>
</dbReference>
<feature type="compositionally biased region" description="Basic and acidic residues" evidence="3">
    <location>
        <begin position="220"/>
        <end position="230"/>
    </location>
</feature>
<dbReference type="Gene3D" id="3.40.50.300">
    <property type="entry name" value="P-loop containing nucleotide triphosphate hydrolases"/>
    <property type="match status" value="1"/>
</dbReference>
<feature type="region of interest" description="Disordered" evidence="3">
    <location>
        <begin position="220"/>
        <end position="245"/>
    </location>
</feature>
<dbReference type="InterPro" id="IPR035994">
    <property type="entry name" value="Nucleoside_phosphorylase_sf"/>
</dbReference>
<feature type="domain" description="G" evidence="4">
    <location>
        <begin position="254"/>
        <end position="345"/>
    </location>
</feature>
<evidence type="ECO:0000256" key="3">
    <source>
        <dbReference type="SAM" id="MobiDB-lite"/>
    </source>
</evidence>
<evidence type="ECO:0000313" key="5">
    <source>
        <dbReference type="EMBL" id="GFP55510.1"/>
    </source>
</evidence>
<dbReference type="InterPro" id="IPR027417">
    <property type="entry name" value="P-loop_NTPase"/>
</dbReference>
<dbReference type="EMBL" id="BLZH01000005">
    <property type="protein sequence ID" value="GFP55510.1"/>
    <property type="molecule type" value="Genomic_DNA"/>
</dbReference>
<keyword evidence="1" id="KW-0040">ANK repeat</keyword>
<feature type="region of interest" description="Disordered" evidence="3">
    <location>
        <begin position="71"/>
        <end position="94"/>
    </location>
</feature>